<organism evidence="1 2">
    <name type="scientific">Candida africana</name>
    <dbReference type="NCBI Taxonomy" id="241526"/>
    <lineage>
        <taxon>Eukaryota</taxon>
        <taxon>Fungi</taxon>
        <taxon>Dikarya</taxon>
        <taxon>Ascomycota</taxon>
        <taxon>Saccharomycotina</taxon>
        <taxon>Pichiomycetes</taxon>
        <taxon>Debaryomycetaceae</taxon>
        <taxon>Candida/Lodderomyces clade</taxon>
        <taxon>Candida</taxon>
    </lineage>
</organism>
<evidence type="ECO:0000313" key="2">
    <source>
        <dbReference type="Proteomes" id="UP000742417"/>
    </source>
</evidence>
<dbReference type="Proteomes" id="UP000742417">
    <property type="component" value="Unassembled WGS sequence"/>
</dbReference>
<evidence type="ECO:0000313" key="1">
    <source>
        <dbReference type="EMBL" id="KAG8203448.1"/>
    </source>
</evidence>
<dbReference type="EMBL" id="JAENJO010000003">
    <property type="protein sequence ID" value="KAG8203448.1"/>
    <property type="molecule type" value="Genomic_DNA"/>
</dbReference>
<reference evidence="1" key="1">
    <citation type="submission" date="2020-12" db="EMBL/GenBank/DDBJ databases">
        <title>Draft Genome of Candida africana.</title>
        <authorList>
            <person name="Ayanbimpe G.M."/>
            <person name="Enweani I.B."/>
            <person name="Aguiyi J.C."/>
            <person name="Nnadi U.P."/>
            <person name="Izam Y."/>
            <person name="Ubani A."/>
            <person name="Ngene A.C."/>
        </authorList>
    </citation>
    <scope>NUCLEOTIDE SEQUENCE</scope>
    <source>
        <strain evidence="1">CEC4854</strain>
    </source>
</reference>
<feature type="non-terminal residue" evidence="1">
    <location>
        <position position="1"/>
    </location>
</feature>
<comment type="caution">
    <text evidence="1">The sequence shown here is derived from an EMBL/GenBank/DDBJ whole genome shotgun (WGS) entry which is preliminary data.</text>
</comment>
<name>A0ACB7FRP7_9ASCO</name>
<proteinExistence type="predicted"/>
<protein>
    <submittedName>
        <fullName evidence="1">Uncharacterized protein</fullName>
    </submittedName>
</protein>
<keyword evidence="2" id="KW-1185">Reference proteome</keyword>
<accession>A0ACB7FRP7</accession>
<gene>
    <name evidence="1" type="ORF">GWM34_01583</name>
</gene>
<sequence>MLCNQALIRNTPRFVRCLSRGATGAPIITSKKEILDKQKTKPSPSEVKPVSRRLKSASKKKQEKTKTTSKYLPLSALPHFPNPEEARMGRPRGIDFQIPKESLKLSEVKISKEFDKEAHDLAGTIESFSQKEADDQALIAISKEIGKYLEPELNRMYPTKEHPMRKSLSGMSKINPTLDKIEDSYLWEILPPKKLFGIPPYQRGDPLGFKEWENKLIEKEEKKQLEDEAYKKKYGKMMAEVSDADSFITSKRGARKRINRKLLKNYKKLEKDAKLPAKDKLVIEVIKL</sequence>